<keyword evidence="1" id="KW-0813">Transport</keyword>
<keyword evidence="1" id="KW-0762">Sugar transport</keyword>
<proteinExistence type="predicted"/>
<feature type="non-terminal residue" evidence="1">
    <location>
        <position position="1"/>
    </location>
</feature>
<reference evidence="1" key="1">
    <citation type="submission" date="2016-05" db="EMBL/GenBank/DDBJ databases">
        <authorList>
            <person name="Lavstsen T."/>
            <person name="Jespersen J.S."/>
        </authorList>
    </citation>
    <scope>NUCLEOTIDE SEQUENCE</scope>
    <source>
        <tissue evidence="1">Brain</tissue>
    </source>
</reference>
<name>A0A1A8IIF8_NOTKU</name>
<evidence type="ECO:0000313" key="1">
    <source>
        <dbReference type="EMBL" id="SBQ96911.1"/>
    </source>
</evidence>
<organism evidence="1">
    <name type="scientific">Nothobranchius kuhntae</name>
    <name type="common">Beira killifish</name>
    <dbReference type="NCBI Taxonomy" id="321403"/>
    <lineage>
        <taxon>Eukaryota</taxon>
        <taxon>Metazoa</taxon>
        <taxon>Chordata</taxon>
        <taxon>Craniata</taxon>
        <taxon>Vertebrata</taxon>
        <taxon>Euteleostomi</taxon>
        <taxon>Actinopterygii</taxon>
        <taxon>Neopterygii</taxon>
        <taxon>Teleostei</taxon>
        <taxon>Neoteleostei</taxon>
        <taxon>Acanthomorphata</taxon>
        <taxon>Ovalentaria</taxon>
        <taxon>Atherinomorphae</taxon>
        <taxon>Cyprinodontiformes</taxon>
        <taxon>Nothobranchiidae</taxon>
        <taxon>Nothobranchius</taxon>
    </lineage>
</organism>
<accession>A0A1A8IIF8</accession>
<dbReference type="EMBL" id="HAED01010694">
    <property type="protein sequence ID" value="SBQ96911.1"/>
    <property type="molecule type" value="Transcribed_RNA"/>
</dbReference>
<gene>
    <name evidence="1" type="primary">SLC2A12</name>
</gene>
<dbReference type="AlphaFoldDB" id="A0A1A8IIF8"/>
<reference evidence="1" key="2">
    <citation type="submission" date="2016-06" db="EMBL/GenBank/DDBJ databases">
        <title>The genome of a short-lived fish provides insights into sex chromosome evolution and the genetic control of aging.</title>
        <authorList>
            <person name="Reichwald K."/>
            <person name="Felder M."/>
            <person name="Petzold A."/>
            <person name="Koch P."/>
            <person name="Groth M."/>
            <person name="Platzer M."/>
        </authorList>
    </citation>
    <scope>NUCLEOTIDE SEQUENCE</scope>
    <source>
        <tissue evidence="1">Brain</tissue>
    </source>
</reference>
<protein>
    <submittedName>
        <fullName evidence="1">Solute carrier family 2 (Facilitated glucose transporter), member 12</fullName>
    </submittedName>
</protein>
<sequence>QTFYLFYFHTKYKSSKCHKFLFDIRSKEKKKTHFYVQHTYQSSFLQSLHEMHKLFTV</sequence>